<reference evidence="3 4" key="1">
    <citation type="submission" date="2019-03" db="EMBL/GenBank/DDBJ databases">
        <authorList>
            <person name="Nijsse B."/>
        </authorList>
    </citation>
    <scope>NUCLEOTIDE SEQUENCE [LARGE SCALE GENOMIC DNA]</scope>
    <source>
        <strain evidence="3">Desulfoluna butyratoxydans MSL71</strain>
    </source>
</reference>
<sequence length="310" mass="34034">MVTDTQTHSGHEQPEESDFFAPPPEHIGEILSAHTSLKRGDTPQGWGRRLATALVSTGVGALLGYGLARGLDLPPWEGPFFLWVTAGLILGFLLGMDHGVFRGTCTYVGSQGLAEYTLKGSRCAVPKEKKLRFDEVCSLHVDKTENYGGLIYRDTSFDFAWKDRTGAIRYRIAGAYTKKGGSPDDPGHLYYYGMAAEDAWNSYELDRMLLVLENGGNIPFQVKDLTIELGLGHLNIYEGQRRLKLDVAHISSISLSRGIITVHSSKPQARGWFSSSGKDGSLSFDYDDMPNATLFFWLVKTLAEGGSDSG</sequence>
<evidence type="ECO:0000256" key="1">
    <source>
        <dbReference type="SAM" id="MobiDB-lite"/>
    </source>
</evidence>
<evidence type="ECO:0000313" key="4">
    <source>
        <dbReference type="Proteomes" id="UP000507962"/>
    </source>
</evidence>
<evidence type="ECO:0000256" key="2">
    <source>
        <dbReference type="SAM" id="Phobius"/>
    </source>
</evidence>
<dbReference type="EMBL" id="CAADHO010000006">
    <property type="protein sequence ID" value="VFQ45787.1"/>
    <property type="molecule type" value="Genomic_DNA"/>
</dbReference>
<keyword evidence="4" id="KW-1185">Reference proteome</keyword>
<keyword evidence="2" id="KW-0472">Membrane</keyword>
<keyword evidence="2" id="KW-1133">Transmembrane helix</keyword>
<evidence type="ECO:0000313" key="3">
    <source>
        <dbReference type="EMBL" id="VFQ45787.1"/>
    </source>
</evidence>
<name>A0A4U8YQR8_9BACT</name>
<accession>A0A4U8YQR8</accession>
<organism evidence="3 4">
    <name type="scientific">Desulfoluna butyratoxydans</name>
    <dbReference type="NCBI Taxonomy" id="231438"/>
    <lineage>
        <taxon>Bacteria</taxon>
        <taxon>Pseudomonadati</taxon>
        <taxon>Thermodesulfobacteriota</taxon>
        <taxon>Desulfobacteria</taxon>
        <taxon>Desulfobacterales</taxon>
        <taxon>Desulfolunaceae</taxon>
        <taxon>Desulfoluna</taxon>
    </lineage>
</organism>
<dbReference type="AlphaFoldDB" id="A0A4U8YQR8"/>
<feature type="region of interest" description="Disordered" evidence="1">
    <location>
        <begin position="1"/>
        <end position="24"/>
    </location>
</feature>
<proteinExistence type="predicted"/>
<dbReference type="Proteomes" id="UP000507962">
    <property type="component" value="Unassembled WGS sequence"/>
</dbReference>
<keyword evidence="2" id="KW-0812">Transmembrane</keyword>
<dbReference type="RefSeq" id="WP_180142744.1">
    <property type="nucleotide sequence ID" value="NZ_CAADHO010000006.1"/>
</dbReference>
<feature type="transmembrane region" description="Helical" evidence="2">
    <location>
        <begin position="80"/>
        <end position="96"/>
    </location>
</feature>
<feature type="transmembrane region" description="Helical" evidence="2">
    <location>
        <begin position="50"/>
        <end position="68"/>
    </location>
</feature>
<protein>
    <submittedName>
        <fullName evidence="3">Uncharacterized protein</fullName>
    </submittedName>
</protein>
<gene>
    <name evidence="3" type="ORF">MSL71_34490</name>
</gene>